<dbReference type="RefSeq" id="WP_156137435.1">
    <property type="nucleotide sequence ID" value="NZ_AP014648.1"/>
</dbReference>
<dbReference type="OrthoDB" id="8446692at2"/>
<dbReference type="InterPro" id="IPR045942">
    <property type="entry name" value="DUF6362"/>
</dbReference>
<dbReference type="HOGENOM" id="CLU_1568900_0_0_5"/>
<proteinExistence type="predicted"/>
<dbReference type="Pfam" id="PF19889">
    <property type="entry name" value="DUF6362"/>
    <property type="match status" value="1"/>
</dbReference>
<dbReference type="EMBL" id="AP014648">
    <property type="protein sequence ID" value="BAQ16935.1"/>
    <property type="molecule type" value="Genomic_DNA"/>
</dbReference>
<accession>A0A0A8K212</accession>
<sequence length="170" mass="19469">MGATEIPGLKPRPGLGLDQTVELQKKCLILIDRSVLTLAALPDKERRFQRSPGSGLPEPVYTKQELDAAADFEAQLRASKGEPTRKLRRFRPSPRDVGRYLDVLAWLSELWRSANGPRDVKLIIARAHGVSWWRLTHQYGRSEATLRNWHRSAVAQVLSRHWKEIDRLFV</sequence>
<dbReference type="Proteomes" id="UP000031643">
    <property type="component" value="Chromosome"/>
</dbReference>
<gene>
    <name evidence="2" type="ORF">GL4_1479</name>
</gene>
<keyword evidence="3" id="KW-1185">Reference proteome</keyword>
<protein>
    <recommendedName>
        <fullName evidence="1">DUF6362 domain-containing protein</fullName>
    </recommendedName>
</protein>
<evidence type="ECO:0000313" key="3">
    <source>
        <dbReference type="Proteomes" id="UP000031643"/>
    </source>
</evidence>
<dbReference type="KEGG" id="mcg:GL4_1479"/>
<evidence type="ECO:0000259" key="1">
    <source>
        <dbReference type="Pfam" id="PF19889"/>
    </source>
</evidence>
<reference evidence="2 3" key="1">
    <citation type="submission" date="2014-09" db="EMBL/GenBank/DDBJ databases">
        <title>Genome sequencing of Methyloceanibacter caenitepidi Gela4.</title>
        <authorList>
            <person name="Takeuchi M."/>
            <person name="Susumu S."/>
            <person name="Kamagata Y."/>
            <person name="Oshima K."/>
            <person name="Hattori M."/>
            <person name="Iwasaki W."/>
        </authorList>
    </citation>
    <scope>NUCLEOTIDE SEQUENCE [LARGE SCALE GENOMIC DNA]</scope>
    <source>
        <strain evidence="2 3">Gela4</strain>
    </source>
</reference>
<dbReference type="AlphaFoldDB" id="A0A0A8K212"/>
<name>A0A0A8K212_9HYPH</name>
<organism evidence="2 3">
    <name type="scientific">Methyloceanibacter caenitepidi</name>
    <dbReference type="NCBI Taxonomy" id="1384459"/>
    <lineage>
        <taxon>Bacteria</taxon>
        <taxon>Pseudomonadati</taxon>
        <taxon>Pseudomonadota</taxon>
        <taxon>Alphaproteobacteria</taxon>
        <taxon>Hyphomicrobiales</taxon>
        <taxon>Hyphomicrobiaceae</taxon>
        <taxon>Methyloceanibacter</taxon>
    </lineage>
</organism>
<evidence type="ECO:0000313" key="2">
    <source>
        <dbReference type="EMBL" id="BAQ16935.1"/>
    </source>
</evidence>
<feature type="domain" description="DUF6362" evidence="1">
    <location>
        <begin position="81"/>
        <end position="157"/>
    </location>
</feature>